<dbReference type="PANTHER" id="PTHR21343:SF8">
    <property type="entry name" value="DRTGG DOMAIN-CONTAINING PROTEIN"/>
    <property type="match status" value="1"/>
</dbReference>
<keyword evidence="1" id="KW-0315">Glutamine amidotransferase</keyword>
<dbReference type="PANTHER" id="PTHR21343">
    <property type="entry name" value="DETHIOBIOTIN SYNTHETASE"/>
    <property type="match status" value="1"/>
</dbReference>
<dbReference type="Gene3D" id="3.40.1390.20">
    <property type="entry name" value="HprK N-terminal domain-like"/>
    <property type="match status" value="1"/>
</dbReference>
<dbReference type="Pfam" id="PF13500">
    <property type="entry name" value="AAA_26"/>
    <property type="match status" value="1"/>
</dbReference>
<name>A0A7S3L3F5_9STRA</name>
<dbReference type="InterPro" id="IPR010766">
    <property type="entry name" value="DRTGG"/>
</dbReference>
<gene>
    <name evidence="3" type="ORF">ACOF00016_LOCUS7888</name>
</gene>
<dbReference type="EMBL" id="HBIM01009315">
    <property type="protein sequence ID" value="CAE0410402.1"/>
    <property type="molecule type" value="Transcribed_RNA"/>
</dbReference>
<protein>
    <recommendedName>
        <fullName evidence="2">DRTGG domain-containing protein</fullName>
    </recommendedName>
</protein>
<dbReference type="SUPFAM" id="SSF52540">
    <property type="entry name" value="P-loop containing nucleoside triphosphate hydrolases"/>
    <property type="match status" value="1"/>
</dbReference>
<dbReference type="CDD" id="cd03109">
    <property type="entry name" value="DTBS"/>
    <property type="match status" value="1"/>
</dbReference>
<dbReference type="Pfam" id="PF07085">
    <property type="entry name" value="DRTGG"/>
    <property type="match status" value="1"/>
</dbReference>
<dbReference type="InterPro" id="IPR027417">
    <property type="entry name" value="P-loop_NTPase"/>
</dbReference>
<evidence type="ECO:0000313" key="3">
    <source>
        <dbReference type="EMBL" id="CAE0410402.1"/>
    </source>
</evidence>
<accession>A0A7S3L3F5</accession>
<sequence>MRSAQLFTTNTNAAAAITRRVVRRRLWQNNSSRSCRAVSSTTPLFQPSAAACETDNASSYAPRRPIYVSATRQHVGKTSTCVALVSGLMKRFDKVGFMKPVGQKFLTVTDEDGNELNVDKDAVLVKEHFGLDHVRYADINPVLIPKGYTRDYLDGKITLDQQKQNLSRAYHRVMEESDVLLCEGTGHCAVGSVVEASNAQVASWLNARMVLVVNGGLGKAWDELEMNKVFCDKFGVDIAGVIVNRVVPEKYEQVKHYLGRALQERWGVPLIGLVPDRPYLGCPAIADLELLFEGSNLVSGKQYRMRHYTVQELQLVATSLEVFLRNLRRDPERTLYVCHASRNDILLGFLMESQQRGPGWEAAMIVTGYTDYPISRQVMDIVMSMENAPPVLMVPKQTHQVMEDIHKFTPKLNYQDEGRVSVAVKHYEPYIDFSLLLQEDGEAATAP</sequence>
<dbReference type="AlphaFoldDB" id="A0A7S3L3F5"/>
<evidence type="ECO:0000256" key="1">
    <source>
        <dbReference type="ARBA" id="ARBA00022962"/>
    </source>
</evidence>
<organism evidence="3">
    <name type="scientific">Amphora coffeiformis</name>
    <dbReference type="NCBI Taxonomy" id="265554"/>
    <lineage>
        <taxon>Eukaryota</taxon>
        <taxon>Sar</taxon>
        <taxon>Stramenopiles</taxon>
        <taxon>Ochrophyta</taxon>
        <taxon>Bacillariophyta</taxon>
        <taxon>Bacillariophyceae</taxon>
        <taxon>Bacillariophycidae</taxon>
        <taxon>Thalassiophysales</taxon>
        <taxon>Catenulaceae</taxon>
        <taxon>Amphora</taxon>
    </lineage>
</organism>
<reference evidence="3" key="1">
    <citation type="submission" date="2021-01" db="EMBL/GenBank/DDBJ databases">
        <authorList>
            <person name="Corre E."/>
            <person name="Pelletier E."/>
            <person name="Niang G."/>
            <person name="Scheremetjew M."/>
            <person name="Finn R."/>
            <person name="Kale V."/>
            <person name="Holt S."/>
            <person name="Cochrane G."/>
            <person name="Meng A."/>
            <person name="Brown T."/>
            <person name="Cohen L."/>
        </authorList>
    </citation>
    <scope>NUCLEOTIDE SEQUENCE</scope>
    <source>
        <strain evidence="3">CCMP127</strain>
    </source>
</reference>
<evidence type="ECO:0000259" key="2">
    <source>
        <dbReference type="Pfam" id="PF07085"/>
    </source>
</evidence>
<feature type="domain" description="DRTGG" evidence="2">
    <location>
        <begin position="298"/>
        <end position="407"/>
    </location>
</feature>
<dbReference type="InterPro" id="IPR028979">
    <property type="entry name" value="Ser_kin/Pase_Hpr-like_N_sf"/>
</dbReference>
<proteinExistence type="predicted"/>
<dbReference type="Gene3D" id="3.40.50.300">
    <property type="entry name" value="P-loop containing nucleotide triphosphate hydrolases"/>
    <property type="match status" value="1"/>
</dbReference>